<dbReference type="Gene3D" id="1.10.357.20">
    <property type="entry name" value="SLC41 divalent cation transporters, integral membrane domain"/>
    <property type="match status" value="1"/>
</dbReference>
<dbReference type="PANTHER" id="PTHR41394">
    <property type="entry name" value="MAGNESIUM TRANSPORTER MGTE"/>
    <property type="match status" value="1"/>
</dbReference>
<evidence type="ECO:0000256" key="4">
    <source>
        <dbReference type="ARBA" id="ARBA00022692"/>
    </source>
</evidence>
<dbReference type="GO" id="GO:0046872">
    <property type="term" value="F:metal ion binding"/>
    <property type="evidence" value="ECO:0007669"/>
    <property type="project" value="UniProtKB-KW"/>
</dbReference>
<keyword evidence="7 9" id="KW-0472">Membrane</keyword>
<dbReference type="Pfam" id="PF03448">
    <property type="entry name" value="MgtE_N"/>
    <property type="match status" value="1"/>
</dbReference>
<feature type="transmembrane region" description="Helical" evidence="9">
    <location>
        <begin position="286"/>
        <end position="307"/>
    </location>
</feature>
<feature type="transmembrane region" description="Helical" evidence="9">
    <location>
        <begin position="434"/>
        <end position="451"/>
    </location>
</feature>
<dbReference type="RefSeq" id="WP_090256508.1">
    <property type="nucleotide sequence ID" value="NZ_FOIR01000001.1"/>
</dbReference>
<accession>A0A1I0M8J5</accession>
<dbReference type="InterPro" id="IPR006669">
    <property type="entry name" value="MgtE_transporter"/>
</dbReference>
<dbReference type="InterPro" id="IPR046342">
    <property type="entry name" value="CBS_dom_sf"/>
</dbReference>
<dbReference type="OrthoDB" id="9790355at2"/>
<comment type="subunit">
    <text evidence="9">Homodimer.</text>
</comment>
<comment type="caution">
    <text evidence="9">Lacks conserved residue(s) required for the propagation of feature annotation.</text>
</comment>
<gene>
    <name evidence="11" type="ORF">SAMN05216290_0179</name>
</gene>
<protein>
    <recommendedName>
        <fullName evidence="9">Magnesium transporter MgtE</fullName>
    </recommendedName>
</protein>
<keyword evidence="12" id="KW-1185">Reference proteome</keyword>
<feature type="domain" description="CBS" evidence="10">
    <location>
        <begin position="203"/>
        <end position="260"/>
    </location>
</feature>
<evidence type="ECO:0000256" key="6">
    <source>
        <dbReference type="ARBA" id="ARBA00022989"/>
    </source>
</evidence>
<dbReference type="PROSITE" id="PS51371">
    <property type="entry name" value="CBS"/>
    <property type="match status" value="1"/>
</dbReference>
<dbReference type="Pfam" id="PF01769">
    <property type="entry name" value="MgtE"/>
    <property type="match status" value="1"/>
</dbReference>
<dbReference type="InterPro" id="IPR000644">
    <property type="entry name" value="CBS_dom"/>
</dbReference>
<dbReference type="InterPro" id="IPR038076">
    <property type="entry name" value="MgtE_N_sf"/>
</dbReference>
<dbReference type="STRING" id="1267423.SAMN05216290_0179"/>
<feature type="transmembrane region" description="Helical" evidence="9">
    <location>
        <begin position="387"/>
        <end position="413"/>
    </location>
</feature>
<keyword evidence="9" id="KW-0479">Metal-binding</keyword>
<evidence type="ECO:0000256" key="1">
    <source>
        <dbReference type="ARBA" id="ARBA00004141"/>
    </source>
</evidence>
<dbReference type="InterPro" id="IPR006667">
    <property type="entry name" value="SLC41_membr_dom"/>
</dbReference>
<dbReference type="Proteomes" id="UP000199437">
    <property type="component" value="Unassembled WGS sequence"/>
</dbReference>
<dbReference type="Gene3D" id="3.10.580.10">
    <property type="entry name" value="CBS-domain"/>
    <property type="match status" value="1"/>
</dbReference>
<evidence type="ECO:0000256" key="8">
    <source>
        <dbReference type="PROSITE-ProRule" id="PRU00703"/>
    </source>
</evidence>
<keyword evidence="6 9" id="KW-1133">Transmembrane helix</keyword>
<dbReference type="PANTHER" id="PTHR41394:SF5">
    <property type="entry name" value="SLC41A_MGTE INTEGRAL MEMBRANE DOMAIN-CONTAINING PROTEIN"/>
    <property type="match status" value="1"/>
</dbReference>
<evidence type="ECO:0000259" key="10">
    <source>
        <dbReference type="PROSITE" id="PS51371"/>
    </source>
</evidence>
<comment type="similarity">
    <text evidence="2 9">Belongs to the SLC41A transporter family.</text>
</comment>
<dbReference type="GO" id="GO:0015095">
    <property type="term" value="F:magnesium ion transmembrane transporter activity"/>
    <property type="evidence" value="ECO:0007669"/>
    <property type="project" value="UniProtKB-UniRule"/>
</dbReference>
<evidence type="ECO:0000256" key="3">
    <source>
        <dbReference type="ARBA" id="ARBA00022448"/>
    </source>
</evidence>
<dbReference type="SUPFAM" id="SSF161093">
    <property type="entry name" value="MgtE membrane domain-like"/>
    <property type="match status" value="1"/>
</dbReference>
<evidence type="ECO:0000313" key="11">
    <source>
        <dbReference type="EMBL" id="SEV84777.1"/>
    </source>
</evidence>
<keyword evidence="5 9" id="KW-0460">Magnesium</keyword>
<organism evidence="11 12">
    <name type="scientific">Roseivirga pacifica</name>
    <dbReference type="NCBI Taxonomy" id="1267423"/>
    <lineage>
        <taxon>Bacteria</taxon>
        <taxon>Pseudomonadati</taxon>
        <taxon>Bacteroidota</taxon>
        <taxon>Cytophagia</taxon>
        <taxon>Cytophagales</taxon>
        <taxon>Roseivirgaceae</taxon>
        <taxon>Roseivirga</taxon>
    </lineage>
</organism>
<dbReference type="SMART" id="SM00924">
    <property type="entry name" value="MgtE_N"/>
    <property type="match status" value="1"/>
</dbReference>
<sequence length="452" mass="49632">MENIEKRNIEILESLIEAGNEDDLHDLLEAMKADEIVHAFSHLNKEQRALLLDLISSENGAKLLELVPQSQAVQTIEEIDNETAASILNELYSDDQVDIIAELDEEDANAILDEMIPAEAENVRKLIGYDSDCAGGLMVTEYLAFEADMTVGQITAELQQKADVYEDYHVQYIYVLEEGRFLGVLQMRDVVLSRGNTKLRSIVNTKAFTVRDSDGLDDLIEFFHKYDFFGVPVVDEQEQLLGLVLRRDVQEAESGRSNYEMLETQGIVGGEELRTMPVLLRSKRRLSWLSVNILLNIIAASVIALYQDTLEQVIALAVFLPVISDMSGCSGNQAVAVSLRELSLGVVKPYELARVLWQEIKVGLINGVVLGILIGIAAFLYQGNGYLGLVVGGALAINTIVAVSIGGTIPLFLKKLNTDPALASGPILTTVTDMLGFFLALTFAGMAMGYLV</sequence>
<dbReference type="SUPFAM" id="SSF54631">
    <property type="entry name" value="CBS-domain pair"/>
    <property type="match status" value="1"/>
</dbReference>
<dbReference type="Gene3D" id="1.25.60.10">
    <property type="entry name" value="MgtE N-terminal domain-like"/>
    <property type="match status" value="1"/>
</dbReference>
<keyword evidence="8" id="KW-0129">CBS domain</keyword>
<evidence type="ECO:0000256" key="9">
    <source>
        <dbReference type="RuleBase" id="RU362011"/>
    </source>
</evidence>
<comment type="subcellular location">
    <subcellularLocation>
        <location evidence="9">Cell membrane</location>
        <topology evidence="9">Multi-pass membrane protein</topology>
    </subcellularLocation>
    <subcellularLocation>
        <location evidence="1">Membrane</location>
        <topology evidence="1">Multi-pass membrane protein</topology>
    </subcellularLocation>
</comment>
<evidence type="ECO:0000256" key="5">
    <source>
        <dbReference type="ARBA" id="ARBA00022842"/>
    </source>
</evidence>
<dbReference type="AlphaFoldDB" id="A0A1I0M8J5"/>
<name>A0A1I0M8J5_9BACT</name>
<dbReference type="Pfam" id="PF00571">
    <property type="entry name" value="CBS"/>
    <property type="match status" value="1"/>
</dbReference>
<keyword evidence="4 9" id="KW-0812">Transmembrane</keyword>
<dbReference type="SUPFAM" id="SSF158791">
    <property type="entry name" value="MgtE N-terminal domain-like"/>
    <property type="match status" value="1"/>
</dbReference>
<proteinExistence type="inferred from homology"/>
<comment type="function">
    <text evidence="9">Acts as a magnesium transporter.</text>
</comment>
<reference evidence="12" key="1">
    <citation type="submission" date="2016-10" db="EMBL/GenBank/DDBJ databases">
        <authorList>
            <person name="Varghese N."/>
            <person name="Submissions S."/>
        </authorList>
    </citation>
    <scope>NUCLEOTIDE SEQUENCE [LARGE SCALE GENOMIC DNA]</scope>
    <source>
        <strain evidence="12">CGMCC 1.12402</strain>
    </source>
</reference>
<keyword evidence="9" id="KW-1003">Cell membrane</keyword>
<dbReference type="EMBL" id="FOIR01000001">
    <property type="protein sequence ID" value="SEV84777.1"/>
    <property type="molecule type" value="Genomic_DNA"/>
</dbReference>
<dbReference type="NCBIfam" id="TIGR00400">
    <property type="entry name" value="mgtE"/>
    <property type="match status" value="1"/>
</dbReference>
<evidence type="ECO:0000256" key="2">
    <source>
        <dbReference type="ARBA" id="ARBA00009749"/>
    </source>
</evidence>
<dbReference type="CDD" id="cd04606">
    <property type="entry name" value="CBS_pair_Mg_transporter"/>
    <property type="match status" value="1"/>
</dbReference>
<keyword evidence="3 9" id="KW-0813">Transport</keyword>
<dbReference type="GO" id="GO:0005886">
    <property type="term" value="C:plasma membrane"/>
    <property type="evidence" value="ECO:0007669"/>
    <property type="project" value="UniProtKB-SubCell"/>
</dbReference>
<dbReference type="GeneID" id="99984943"/>
<dbReference type="InterPro" id="IPR006668">
    <property type="entry name" value="Mg_transptr_MgtE_intracell_dom"/>
</dbReference>
<evidence type="ECO:0000256" key="7">
    <source>
        <dbReference type="ARBA" id="ARBA00023136"/>
    </source>
</evidence>
<evidence type="ECO:0000313" key="12">
    <source>
        <dbReference type="Proteomes" id="UP000199437"/>
    </source>
</evidence>
<dbReference type="SMART" id="SM00116">
    <property type="entry name" value="CBS"/>
    <property type="match status" value="2"/>
</dbReference>
<dbReference type="InterPro" id="IPR036739">
    <property type="entry name" value="SLC41_membr_dom_sf"/>
</dbReference>
<feature type="transmembrane region" description="Helical" evidence="9">
    <location>
        <begin position="360"/>
        <end position="381"/>
    </location>
</feature>